<dbReference type="InterPro" id="IPR051156">
    <property type="entry name" value="Mito/Outer_Membr_Metalloprot"/>
</dbReference>
<dbReference type="EC" id="3.4.24.-" evidence="10"/>
<dbReference type="GO" id="GO:0051603">
    <property type="term" value="P:proteolysis involved in protein catabolic process"/>
    <property type="evidence" value="ECO:0007669"/>
    <property type="project" value="TreeGrafter"/>
</dbReference>
<keyword evidence="2" id="KW-0479">Metal-binding</keyword>
<keyword evidence="1 6" id="KW-0645">Protease</keyword>
<dbReference type="GO" id="GO:0016020">
    <property type="term" value="C:membrane"/>
    <property type="evidence" value="ECO:0007669"/>
    <property type="project" value="TreeGrafter"/>
</dbReference>
<name>U2LF82_9BACT</name>
<keyword evidence="3 6" id="KW-0378">Hydrolase</keyword>
<evidence type="ECO:0000256" key="5">
    <source>
        <dbReference type="ARBA" id="ARBA00023049"/>
    </source>
</evidence>
<keyword evidence="4 6" id="KW-0862">Zinc</keyword>
<gene>
    <name evidence="10" type="ORF">HMPREF1218_1986</name>
</gene>
<dbReference type="RefSeq" id="WP_021583548.1">
    <property type="nucleotide sequence ID" value="NZ_AWET01000017.1"/>
</dbReference>
<evidence type="ECO:0000256" key="1">
    <source>
        <dbReference type="ARBA" id="ARBA00022670"/>
    </source>
</evidence>
<evidence type="ECO:0000256" key="3">
    <source>
        <dbReference type="ARBA" id="ARBA00022801"/>
    </source>
</evidence>
<feature type="compositionally biased region" description="Low complexity" evidence="7">
    <location>
        <begin position="292"/>
        <end position="306"/>
    </location>
</feature>
<organism evidence="10 11">
    <name type="scientific">Hoylesella pleuritidis F0068</name>
    <dbReference type="NCBI Taxonomy" id="1081904"/>
    <lineage>
        <taxon>Bacteria</taxon>
        <taxon>Pseudomonadati</taxon>
        <taxon>Bacteroidota</taxon>
        <taxon>Bacteroidia</taxon>
        <taxon>Bacteroidales</taxon>
        <taxon>Prevotellaceae</taxon>
        <taxon>Hoylesella</taxon>
    </lineage>
</organism>
<feature type="domain" description="Peptidase M48" evidence="9">
    <location>
        <begin position="74"/>
        <end position="258"/>
    </location>
</feature>
<dbReference type="GO" id="GO:0004222">
    <property type="term" value="F:metalloendopeptidase activity"/>
    <property type="evidence" value="ECO:0007669"/>
    <property type="project" value="InterPro"/>
</dbReference>
<keyword evidence="8" id="KW-0732">Signal</keyword>
<evidence type="ECO:0000256" key="6">
    <source>
        <dbReference type="RuleBase" id="RU003983"/>
    </source>
</evidence>
<comment type="similarity">
    <text evidence="6">Belongs to the peptidase M48 family.</text>
</comment>
<dbReference type="AlphaFoldDB" id="U2LF82"/>
<feature type="chain" id="PRO_5004631828" evidence="8">
    <location>
        <begin position="19"/>
        <end position="306"/>
    </location>
</feature>
<dbReference type="EMBL" id="AWET01000017">
    <property type="protein sequence ID" value="ERK03128.1"/>
    <property type="molecule type" value="Genomic_DNA"/>
</dbReference>
<proteinExistence type="inferred from homology"/>
<comment type="cofactor">
    <cofactor evidence="6">
        <name>Zn(2+)</name>
        <dbReference type="ChEBI" id="CHEBI:29105"/>
    </cofactor>
    <text evidence="6">Binds 1 zinc ion per subunit.</text>
</comment>
<dbReference type="PANTHER" id="PTHR22726:SF1">
    <property type="entry name" value="METALLOENDOPEPTIDASE OMA1, MITOCHONDRIAL"/>
    <property type="match status" value="1"/>
</dbReference>
<sequence length="306" mass="33245">MKMKFIVMSLLTSIVVSCGTTSTVPITGRKHSLLVSDAQILSLSNQEYKKYMQTATRSTNTAHTAMVQRVGRKLANAVETYLRNNGMGSEVQNFSWEFNLVQDKSVNAFCMPGGKIVVYEGLLPVARNEASLAVVLGHEIAHAVAKHSAEQMSKRIRQSYGTQIGGTVLDALGVGSGITSVAQVAAGQFFSFKNLKYSRENETEADRMGLIFAAMAGYDPRVAVGFWQRMAAQNGGGNSSDMFSDHPSDAKRIVAIQREMPEAMKYYQGGNAYSDSPHGTKAKQKTAKSNGSVSVSDLYKSSSRKR</sequence>
<evidence type="ECO:0000256" key="7">
    <source>
        <dbReference type="SAM" id="MobiDB-lite"/>
    </source>
</evidence>
<dbReference type="Gene3D" id="3.30.2010.10">
    <property type="entry name" value="Metalloproteases ('zincins'), catalytic domain"/>
    <property type="match status" value="1"/>
</dbReference>
<dbReference type="GO" id="GO:0046872">
    <property type="term" value="F:metal ion binding"/>
    <property type="evidence" value="ECO:0007669"/>
    <property type="project" value="UniProtKB-KW"/>
</dbReference>
<dbReference type="Pfam" id="PF01435">
    <property type="entry name" value="Peptidase_M48"/>
    <property type="match status" value="1"/>
</dbReference>
<protein>
    <submittedName>
        <fullName evidence="10">Peptidase, M48 family</fullName>
        <ecNumber evidence="10">3.4.24.-</ecNumber>
    </submittedName>
</protein>
<reference evidence="10 11" key="1">
    <citation type="submission" date="2013-08" db="EMBL/GenBank/DDBJ databases">
        <authorList>
            <person name="Durkin A.S."/>
            <person name="Haft D.R."/>
            <person name="McCorrison J."/>
            <person name="Torralba M."/>
            <person name="Gillis M."/>
            <person name="Haft D.H."/>
            <person name="Methe B."/>
            <person name="Sutton G."/>
            <person name="Nelson K.E."/>
        </authorList>
    </citation>
    <scope>NUCLEOTIDE SEQUENCE [LARGE SCALE GENOMIC DNA]</scope>
    <source>
        <strain evidence="10 11">F0068</strain>
    </source>
</reference>
<evidence type="ECO:0000256" key="4">
    <source>
        <dbReference type="ARBA" id="ARBA00022833"/>
    </source>
</evidence>
<keyword evidence="11" id="KW-1185">Reference proteome</keyword>
<dbReference type="CDD" id="cd07331">
    <property type="entry name" value="M48C_Oma1_like"/>
    <property type="match status" value="1"/>
</dbReference>
<evidence type="ECO:0000259" key="9">
    <source>
        <dbReference type="Pfam" id="PF01435"/>
    </source>
</evidence>
<keyword evidence="5 6" id="KW-0482">Metalloprotease</keyword>
<evidence type="ECO:0000313" key="11">
    <source>
        <dbReference type="Proteomes" id="UP000016600"/>
    </source>
</evidence>
<feature type="signal peptide" evidence="8">
    <location>
        <begin position="1"/>
        <end position="18"/>
    </location>
</feature>
<dbReference type="PANTHER" id="PTHR22726">
    <property type="entry name" value="METALLOENDOPEPTIDASE OMA1"/>
    <property type="match status" value="1"/>
</dbReference>
<dbReference type="InterPro" id="IPR001915">
    <property type="entry name" value="Peptidase_M48"/>
</dbReference>
<comment type="caution">
    <text evidence="10">The sequence shown here is derived from an EMBL/GenBank/DDBJ whole genome shotgun (WGS) entry which is preliminary data.</text>
</comment>
<feature type="region of interest" description="Disordered" evidence="7">
    <location>
        <begin position="268"/>
        <end position="306"/>
    </location>
</feature>
<evidence type="ECO:0000256" key="2">
    <source>
        <dbReference type="ARBA" id="ARBA00022723"/>
    </source>
</evidence>
<evidence type="ECO:0000313" key="10">
    <source>
        <dbReference type="EMBL" id="ERK03128.1"/>
    </source>
</evidence>
<dbReference type="PROSITE" id="PS51257">
    <property type="entry name" value="PROKAR_LIPOPROTEIN"/>
    <property type="match status" value="1"/>
</dbReference>
<accession>U2LF82</accession>
<dbReference type="Proteomes" id="UP000016600">
    <property type="component" value="Unassembled WGS sequence"/>
</dbReference>
<evidence type="ECO:0000256" key="8">
    <source>
        <dbReference type="SAM" id="SignalP"/>
    </source>
</evidence>
<dbReference type="PATRIC" id="fig|1081904.3.peg.858"/>